<dbReference type="Pfam" id="PF08392">
    <property type="entry name" value="FAE1_CUT1_RppA"/>
    <property type="match status" value="1"/>
</dbReference>
<keyword evidence="1" id="KW-0808">Transferase</keyword>
<dbReference type="AlphaFoldDB" id="A0A7J7MQ42"/>
<keyword evidence="4" id="KW-1185">Reference proteome</keyword>
<dbReference type="InterPro" id="IPR012392">
    <property type="entry name" value="3-ktacl-CoA_syn"/>
</dbReference>
<dbReference type="SUPFAM" id="SSF53901">
    <property type="entry name" value="Thiolase-like"/>
    <property type="match status" value="1"/>
</dbReference>
<evidence type="ECO:0000259" key="2">
    <source>
        <dbReference type="Pfam" id="PF08392"/>
    </source>
</evidence>
<dbReference type="GO" id="GO:0016747">
    <property type="term" value="F:acyltransferase activity, transferring groups other than amino-acyl groups"/>
    <property type="evidence" value="ECO:0007669"/>
    <property type="project" value="InterPro"/>
</dbReference>
<dbReference type="EMBL" id="JACGCM010001293">
    <property type="protein sequence ID" value="KAF6156882.1"/>
    <property type="molecule type" value="Genomic_DNA"/>
</dbReference>
<reference evidence="3 4" key="1">
    <citation type="journal article" date="2020" name="IScience">
        <title>Genome Sequencing of the Endangered Kingdonia uniflora (Circaeasteraceae, Ranunculales) Reveals Potential Mechanisms of Evolutionary Specialization.</title>
        <authorList>
            <person name="Sun Y."/>
            <person name="Deng T."/>
            <person name="Zhang A."/>
            <person name="Moore M.J."/>
            <person name="Landis J.B."/>
            <person name="Lin N."/>
            <person name="Zhang H."/>
            <person name="Zhang X."/>
            <person name="Huang J."/>
            <person name="Zhang X."/>
            <person name="Sun H."/>
            <person name="Wang H."/>
        </authorList>
    </citation>
    <scope>NUCLEOTIDE SEQUENCE [LARGE SCALE GENOMIC DNA]</scope>
    <source>
        <strain evidence="3">TB1705</strain>
        <tissue evidence="3">Leaf</tissue>
    </source>
</reference>
<dbReference type="InterPro" id="IPR016039">
    <property type="entry name" value="Thiolase-like"/>
</dbReference>
<dbReference type="GO" id="GO:0006633">
    <property type="term" value="P:fatty acid biosynthetic process"/>
    <property type="evidence" value="ECO:0007669"/>
    <property type="project" value="InterPro"/>
</dbReference>
<organism evidence="3 4">
    <name type="scientific">Kingdonia uniflora</name>
    <dbReference type="NCBI Taxonomy" id="39325"/>
    <lineage>
        <taxon>Eukaryota</taxon>
        <taxon>Viridiplantae</taxon>
        <taxon>Streptophyta</taxon>
        <taxon>Embryophyta</taxon>
        <taxon>Tracheophyta</taxon>
        <taxon>Spermatophyta</taxon>
        <taxon>Magnoliopsida</taxon>
        <taxon>Ranunculales</taxon>
        <taxon>Circaeasteraceae</taxon>
        <taxon>Kingdonia</taxon>
    </lineage>
</organism>
<dbReference type="PANTHER" id="PTHR31561">
    <property type="entry name" value="3-KETOACYL-COA SYNTHASE"/>
    <property type="match status" value="1"/>
</dbReference>
<dbReference type="InterPro" id="IPR013601">
    <property type="entry name" value="FAE1_typ3_polyketide_synth"/>
</dbReference>
<dbReference type="Proteomes" id="UP000541444">
    <property type="component" value="Unassembled WGS sequence"/>
</dbReference>
<protein>
    <recommendedName>
        <fullName evidence="2">FAE domain-containing protein</fullName>
    </recommendedName>
</protein>
<comment type="caution">
    <text evidence="3">The sequence shown here is derived from an EMBL/GenBank/DDBJ whole genome shotgun (WGS) entry which is preliminary data.</text>
</comment>
<accession>A0A7J7MQ42</accession>
<dbReference type="OrthoDB" id="1929806at2759"/>
<dbReference type="Gene3D" id="3.40.47.10">
    <property type="match status" value="1"/>
</dbReference>
<keyword evidence="1" id="KW-0012">Acyltransferase</keyword>
<name>A0A7J7MQ42_9MAGN</name>
<proteinExistence type="predicted"/>
<dbReference type="GO" id="GO:0016020">
    <property type="term" value="C:membrane"/>
    <property type="evidence" value="ECO:0007669"/>
    <property type="project" value="InterPro"/>
</dbReference>
<sequence>MTTTPPPTSSRRLFASSISEIWDALTSGNSTRDAIIVIHRDLAKDLLGIHPSSYALVVSTEVVSFTWYNGKDKDMLFPNCFFRMDAAAMMLSNQRLDKRYTKYELKQVVRTHKGMDDRSLQCIYKKEESEGKQGLSLSKDLFDVGGHALKANITTLGPLVLFFF</sequence>
<evidence type="ECO:0000313" key="3">
    <source>
        <dbReference type="EMBL" id="KAF6156882.1"/>
    </source>
</evidence>
<feature type="domain" description="FAE" evidence="2">
    <location>
        <begin position="37"/>
        <end position="161"/>
    </location>
</feature>
<evidence type="ECO:0000313" key="4">
    <source>
        <dbReference type="Proteomes" id="UP000541444"/>
    </source>
</evidence>
<gene>
    <name evidence="3" type="ORF">GIB67_000422</name>
</gene>
<evidence type="ECO:0000256" key="1">
    <source>
        <dbReference type="ARBA" id="ARBA00023315"/>
    </source>
</evidence>